<sequence>MVGFLVGDNCSTNQLIATKMGVPLVGCASHRFTLAVNKYREPHEDLLSVSEVRLMFDALVAKYPVMAGHLKSSAKIVHTPAFETGVVKVINGTALSSAETAALKRFEATQASSKKRKEREEDYASQLLQGKGKKAKQAPGAKTYIPLVKLVPATSNTAERMFSQCKLVMTPQRRAMLPATSRS</sequence>
<feature type="region of interest" description="Disordered" evidence="1">
    <location>
        <begin position="110"/>
        <end position="135"/>
    </location>
</feature>
<comment type="caution">
    <text evidence="2">The sequence shown here is derived from an EMBL/GenBank/DDBJ whole genome shotgun (WGS) entry which is preliminary data.</text>
</comment>
<dbReference type="EMBL" id="BSXW01000614">
    <property type="protein sequence ID" value="GMF26563.1"/>
    <property type="molecule type" value="Genomic_DNA"/>
</dbReference>
<evidence type="ECO:0000256" key="1">
    <source>
        <dbReference type="SAM" id="MobiDB-lite"/>
    </source>
</evidence>
<dbReference type="OrthoDB" id="111902at2759"/>
<dbReference type="PANTHER" id="PTHR40866">
    <property type="entry name" value="BED-TYPE DOMAIN-CONTAINING PROTEIN"/>
    <property type="match status" value="1"/>
</dbReference>
<organism evidence="2 3">
    <name type="scientific">Phytophthora lilii</name>
    <dbReference type="NCBI Taxonomy" id="2077276"/>
    <lineage>
        <taxon>Eukaryota</taxon>
        <taxon>Sar</taxon>
        <taxon>Stramenopiles</taxon>
        <taxon>Oomycota</taxon>
        <taxon>Peronosporomycetes</taxon>
        <taxon>Peronosporales</taxon>
        <taxon>Peronosporaceae</taxon>
        <taxon>Phytophthora</taxon>
    </lineage>
</organism>
<dbReference type="AlphaFoldDB" id="A0A9W6U7D3"/>
<evidence type="ECO:0000313" key="3">
    <source>
        <dbReference type="Proteomes" id="UP001165083"/>
    </source>
</evidence>
<protein>
    <submittedName>
        <fullName evidence="2">Unnamed protein product</fullName>
    </submittedName>
</protein>
<proteinExistence type="predicted"/>
<keyword evidence="3" id="KW-1185">Reference proteome</keyword>
<dbReference type="Proteomes" id="UP001165083">
    <property type="component" value="Unassembled WGS sequence"/>
</dbReference>
<evidence type="ECO:0000313" key="2">
    <source>
        <dbReference type="EMBL" id="GMF26563.1"/>
    </source>
</evidence>
<accession>A0A9W6U7D3</accession>
<gene>
    <name evidence="2" type="ORF">Plil01_001104800</name>
</gene>
<name>A0A9W6U7D3_9STRA</name>
<dbReference type="PANTHER" id="PTHR40866:SF1">
    <property type="entry name" value="BED-TYPE DOMAIN-CONTAINING PROTEIN"/>
    <property type="match status" value="1"/>
</dbReference>
<reference evidence="2" key="1">
    <citation type="submission" date="2023-04" db="EMBL/GenBank/DDBJ databases">
        <title>Phytophthora lilii NBRC 32176.</title>
        <authorList>
            <person name="Ichikawa N."/>
            <person name="Sato H."/>
            <person name="Tonouchi N."/>
        </authorList>
    </citation>
    <scope>NUCLEOTIDE SEQUENCE</scope>
    <source>
        <strain evidence="2">NBRC 32176</strain>
    </source>
</reference>